<dbReference type="GO" id="GO:0000978">
    <property type="term" value="F:RNA polymerase II cis-regulatory region sequence-specific DNA binding"/>
    <property type="evidence" value="ECO:0007669"/>
    <property type="project" value="TreeGrafter"/>
</dbReference>
<dbReference type="SUPFAM" id="SSF46689">
    <property type="entry name" value="Homeodomain-like"/>
    <property type="match status" value="2"/>
</dbReference>
<keyword evidence="1 4" id="KW-0238">DNA-binding</keyword>
<organism evidence="8 9">
    <name type="scientific">Lentinus tigrinus ALCF2SS1-6</name>
    <dbReference type="NCBI Taxonomy" id="1328759"/>
    <lineage>
        <taxon>Eukaryota</taxon>
        <taxon>Fungi</taxon>
        <taxon>Dikarya</taxon>
        <taxon>Basidiomycota</taxon>
        <taxon>Agaricomycotina</taxon>
        <taxon>Agaricomycetes</taxon>
        <taxon>Polyporales</taxon>
        <taxon>Polyporaceae</taxon>
        <taxon>Lentinus</taxon>
    </lineage>
</organism>
<dbReference type="OrthoDB" id="2765982at2759"/>
<dbReference type="AlphaFoldDB" id="A0A5C2RRV0"/>
<dbReference type="CDD" id="cd00086">
    <property type="entry name" value="homeodomain"/>
    <property type="match status" value="2"/>
</dbReference>
<sequence>MKPSCGTCRADGLDGKCDYRATVDGRAITEEVKQALEQFYQTRNKAPTYEERLDLAKETGCRTEDIKTWFNNRRRADRSDVKTSSTPTDSKKKWKKMSKSQNNFLEDYVRRNDRPDGPQRDWIAGQLNLDTEYIHKWFDHTRQKYHRANNPS</sequence>
<name>A0A5C2RRV0_9APHY</name>
<gene>
    <name evidence="8" type="ORF">L227DRAFT_580529</name>
</gene>
<dbReference type="GO" id="GO:0000981">
    <property type="term" value="F:DNA-binding transcription factor activity, RNA polymerase II-specific"/>
    <property type="evidence" value="ECO:0007669"/>
    <property type="project" value="TreeGrafter"/>
</dbReference>
<feature type="domain" description="Homeobox" evidence="7">
    <location>
        <begin position="19"/>
        <end position="80"/>
    </location>
</feature>
<dbReference type="InterPro" id="IPR001356">
    <property type="entry name" value="HD"/>
</dbReference>
<feature type="DNA-binding region" description="Homeobox" evidence="4">
    <location>
        <begin position="21"/>
        <end position="81"/>
    </location>
</feature>
<comment type="subcellular location">
    <subcellularLocation>
        <location evidence="4 5">Nucleus</location>
    </subcellularLocation>
</comment>
<evidence type="ECO:0000256" key="1">
    <source>
        <dbReference type="ARBA" id="ARBA00023125"/>
    </source>
</evidence>
<dbReference type="PROSITE" id="PS50071">
    <property type="entry name" value="HOMEOBOX_2"/>
    <property type="match status" value="2"/>
</dbReference>
<evidence type="ECO:0000313" key="8">
    <source>
        <dbReference type="EMBL" id="RPD54398.1"/>
    </source>
</evidence>
<feature type="DNA-binding region" description="Homeobox" evidence="4">
    <location>
        <begin position="90"/>
        <end position="149"/>
    </location>
</feature>
<keyword evidence="9" id="KW-1185">Reference proteome</keyword>
<dbReference type="Gene3D" id="1.10.10.60">
    <property type="entry name" value="Homeodomain-like"/>
    <property type="match status" value="2"/>
</dbReference>
<dbReference type="PANTHER" id="PTHR11636:SF46">
    <property type="entry name" value="POU DOMAIN, CLASS 2, TRANSCRIPTION FACTOR 2"/>
    <property type="match status" value="1"/>
</dbReference>
<reference evidence="8" key="1">
    <citation type="journal article" date="2018" name="Genome Biol. Evol.">
        <title>Genomics and development of Lentinus tigrinus, a white-rot wood-decaying mushroom with dimorphic fruiting bodies.</title>
        <authorList>
            <person name="Wu B."/>
            <person name="Xu Z."/>
            <person name="Knudson A."/>
            <person name="Carlson A."/>
            <person name="Chen N."/>
            <person name="Kovaka S."/>
            <person name="LaButti K."/>
            <person name="Lipzen A."/>
            <person name="Pennachio C."/>
            <person name="Riley R."/>
            <person name="Schakwitz W."/>
            <person name="Umezawa K."/>
            <person name="Ohm R.A."/>
            <person name="Grigoriev I.V."/>
            <person name="Nagy L.G."/>
            <person name="Gibbons J."/>
            <person name="Hibbett D."/>
        </authorList>
    </citation>
    <scope>NUCLEOTIDE SEQUENCE [LARGE SCALE GENOMIC DNA]</scope>
    <source>
        <strain evidence="8">ALCF2SS1-6</strain>
    </source>
</reference>
<dbReference type="InterPro" id="IPR009057">
    <property type="entry name" value="Homeodomain-like_sf"/>
</dbReference>
<dbReference type="EMBL" id="ML122306">
    <property type="protein sequence ID" value="RPD54398.1"/>
    <property type="molecule type" value="Genomic_DNA"/>
</dbReference>
<evidence type="ECO:0000256" key="2">
    <source>
        <dbReference type="ARBA" id="ARBA00023155"/>
    </source>
</evidence>
<dbReference type="GO" id="GO:0005634">
    <property type="term" value="C:nucleus"/>
    <property type="evidence" value="ECO:0007669"/>
    <property type="project" value="UniProtKB-SubCell"/>
</dbReference>
<feature type="region of interest" description="Disordered" evidence="6">
    <location>
        <begin position="73"/>
        <end position="99"/>
    </location>
</feature>
<evidence type="ECO:0000256" key="4">
    <source>
        <dbReference type="PROSITE-ProRule" id="PRU00108"/>
    </source>
</evidence>
<dbReference type="Proteomes" id="UP000313359">
    <property type="component" value="Unassembled WGS sequence"/>
</dbReference>
<evidence type="ECO:0000256" key="3">
    <source>
        <dbReference type="ARBA" id="ARBA00023242"/>
    </source>
</evidence>
<dbReference type="Pfam" id="PF00046">
    <property type="entry name" value="Homeodomain"/>
    <property type="match status" value="2"/>
</dbReference>
<keyword evidence="3 4" id="KW-0539">Nucleus</keyword>
<keyword evidence="2 4" id="KW-0371">Homeobox</keyword>
<proteinExistence type="predicted"/>
<evidence type="ECO:0000256" key="6">
    <source>
        <dbReference type="SAM" id="MobiDB-lite"/>
    </source>
</evidence>
<protein>
    <recommendedName>
        <fullName evidence="7">Homeobox domain-containing protein</fullName>
    </recommendedName>
</protein>
<accession>A0A5C2RRV0</accession>
<dbReference type="PANTHER" id="PTHR11636">
    <property type="entry name" value="POU DOMAIN"/>
    <property type="match status" value="1"/>
</dbReference>
<evidence type="ECO:0000256" key="5">
    <source>
        <dbReference type="RuleBase" id="RU000682"/>
    </source>
</evidence>
<feature type="domain" description="Homeobox" evidence="7">
    <location>
        <begin position="88"/>
        <end position="148"/>
    </location>
</feature>
<dbReference type="SMART" id="SM00389">
    <property type="entry name" value="HOX"/>
    <property type="match status" value="2"/>
</dbReference>
<evidence type="ECO:0000313" key="9">
    <source>
        <dbReference type="Proteomes" id="UP000313359"/>
    </source>
</evidence>
<evidence type="ECO:0000259" key="7">
    <source>
        <dbReference type="PROSITE" id="PS50071"/>
    </source>
</evidence>
<dbReference type="InterPro" id="IPR050255">
    <property type="entry name" value="POU_domain_TF"/>
</dbReference>